<dbReference type="Proteomes" id="UP000585665">
    <property type="component" value="Unassembled WGS sequence"/>
</dbReference>
<dbReference type="SUPFAM" id="SSF64210">
    <property type="entry name" value="Head-to-tail joining protein W, gpW"/>
    <property type="match status" value="1"/>
</dbReference>
<dbReference type="Gene3D" id="3.30.1580.10">
    <property type="entry name" value="Head-to-tail joining protein W"/>
    <property type="match status" value="1"/>
</dbReference>
<dbReference type="InterPro" id="IPR036626">
    <property type="entry name" value="GpW_sf"/>
</dbReference>
<name>A0A850P4X8_9PROT</name>
<dbReference type="InterPro" id="IPR004174">
    <property type="entry name" value="GpW"/>
</dbReference>
<comment type="caution">
    <text evidence="1">The sequence shown here is derived from an EMBL/GenBank/DDBJ whole genome shotgun (WGS) entry which is preliminary data.</text>
</comment>
<evidence type="ECO:0000313" key="1">
    <source>
        <dbReference type="EMBL" id="NVN39008.1"/>
    </source>
</evidence>
<proteinExistence type="predicted"/>
<gene>
    <name evidence="1" type="ORF">HUK82_00310</name>
</gene>
<protein>
    <submittedName>
        <fullName evidence="1">Phage head-tail adapter protein</fullName>
    </submittedName>
</protein>
<keyword evidence="2" id="KW-1185">Reference proteome</keyword>
<dbReference type="GO" id="GO:0019058">
    <property type="term" value="P:viral life cycle"/>
    <property type="evidence" value="ECO:0007669"/>
    <property type="project" value="InterPro"/>
</dbReference>
<accession>A0A850P4X8</accession>
<reference evidence="1 2" key="1">
    <citation type="submission" date="2020-06" db="EMBL/GenBank/DDBJ databases">
        <title>Description of novel acetic acid bacteria.</title>
        <authorList>
            <person name="Sombolestani A."/>
        </authorList>
    </citation>
    <scope>NUCLEOTIDE SEQUENCE [LARGE SCALE GENOMIC DNA]</scope>
    <source>
        <strain evidence="1 2">LMG 27010</strain>
    </source>
</reference>
<dbReference type="Pfam" id="PF02831">
    <property type="entry name" value="gpW"/>
    <property type="match status" value="1"/>
</dbReference>
<evidence type="ECO:0000313" key="2">
    <source>
        <dbReference type="Proteomes" id="UP000585665"/>
    </source>
</evidence>
<dbReference type="EMBL" id="JABXXR010000001">
    <property type="protein sequence ID" value="NVN39008.1"/>
    <property type="molecule type" value="Genomic_DNA"/>
</dbReference>
<dbReference type="AlphaFoldDB" id="A0A850P4X8"/>
<sequence>MLKSIFPVPRGTWAGMTEAQVIAARNGAQVALQQLLSGKRPASVSYAQGDGSRSVSFSNADQAQLRQNIREFNILLGVECRRRPMRPYFR</sequence>
<dbReference type="RefSeq" id="WP_176612031.1">
    <property type="nucleotide sequence ID" value="NZ_JABXXR010000001.1"/>
</dbReference>
<organism evidence="1 2">
    <name type="scientific">Ameyamaea chiangmaiensis</name>
    <dbReference type="NCBI Taxonomy" id="442969"/>
    <lineage>
        <taxon>Bacteria</taxon>
        <taxon>Pseudomonadati</taxon>
        <taxon>Pseudomonadota</taxon>
        <taxon>Alphaproteobacteria</taxon>
        <taxon>Acetobacterales</taxon>
        <taxon>Acetobacteraceae</taxon>
        <taxon>Ameyamaea</taxon>
    </lineage>
</organism>